<dbReference type="CDD" id="cd00085">
    <property type="entry name" value="HNHc"/>
    <property type="match status" value="1"/>
</dbReference>
<evidence type="ECO:0000259" key="2">
    <source>
        <dbReference type="SMART" id="SM00507"/>
    </source>
</evidence>
<sequence length="599" mass="63751">MNNTAAATTFGVEDLDGAALCSEVSGLSRDALAIAARRYAVAHQWCITHPLLDDGDAATFGDVRLPGLSGCDSRVGGEGTPGVAVFAVEAYAATAGLSTGTAAQILSDALDLQHRLPRTWARVVALELPVWTAAQIARDTTRLSHNCVNWIDQQLDGRGSYGWKQIQFVIRQAIATFHPELMKKAETGKDDWDVRVNHDAGYAPGTSRLDAIGDSLDLEKFHQLINDEATTLGRLGDPDTHAQRKAKALGVIADRHATCQDTLDLSASDQADGGAGDRAGRATSPDSRDHTPNPTAQESDGAAGLQRSPLTPEDCPADYTKDAVLDAMATARAAAETAGKETGSGRRSPSANGTSDGRDAGGQGHAPNGGLAAALADAQATAEAAFDAAAAARAASVAAGFGDPIHPTTGAPLPATRSYVTAKLHLHFTLADIIRTLRGDLDPDTKVVDAGRLGAQLLSLVQDWLSRLGSNARITPVIDLTEAWAVDQHNPPERMREQVQLRDQHCVFPYCTITANRTDLDHIDAYDPHGPPGQTNPDNLACLCRSHHRMKTFAGWTYRREPDGSYHWSDPYEQRWRVTPGQGTTPLDPPDEHAINLAA</sequence>
<proteinExistence type="predicted"/>
<reference evidence="3 4" key="1">
    <citation type="submission" date="2020-07" db="EMBL/GenBank/DDBJ databases">
        <title>Sequencing the genomes of 1000 actinobacteria strains.</title>
        <authorList>
            <person name="Klenk H.-P."/>
        </authorList>
    </citation>
    <scope>NUCLEOTIDE SEQUENCE [LARGE SCALE GENOMIC DNA]</scope>
    <source>
        <strain evidence="3 4">DSM 23819</strain>
    </source>
</reference>
<name>A0A7Y9URH6_9ACTN</name>
<organism evidence="3 4">
    <name type="scientific">Nocardioides daedukensis</name>
    <dbReference type="NCBI Taxonomy" id="634462"/>
    <lineage>
        <taxon>Bacteria</taxon>
        <taxon>Bacillati</taxon>
        <taxon>Actinomycetota</taxon>
        <taxon>Actinomycetes</taxon>
        <taxon>Propionibacteriales</taxon>
        <taxon>Nocardioidaceae</taxon>
        <taxon>Nocardioides</taxon>
    </lineage>
</organism>
<evidence type="ECO:0000313" key="4">
    <source>
        <dbReference type="Proteomes" id="UP000540656"/>
    </source>
</evidence>
<dbReference type="EMBL" id="JACCAA010000001">
    <property type="protein sequence ID" value="NYG60342.1"/>
    <property type="molecule type" value="Genomic_DNA"/>
</dbReference>
<evidence type="ECO:0000313" key="3">
    <source>
        <dbReference type="EMBL" id="NYG60342.1"/>
    </source>
</evidence>
<dbReference type="InterPro" id="IPR003615">
    <property type="entry name" value="HNH_nuc"/>
</dbReference>
<feature type="region of interest" description="Disordered" evidence="1">
    <location>
        <begin position="578"/>
        <end position="599"/>
    </location>
</feature>
<comment type="caution">
    <text evidence="3">The sequence shown here is derived from an EMBL/GenBank/DDBJ whole genome shotgun (WGS) entry which is preliminary data.</text>
</comment>
<gene>
    <name evidence="3" type="ORF">BJ980_003265</name>
</gene>
<feature type="domain" description="HNH nuclease" evidence="2">
    <location>
        <begin position="494"/>
        <end position="549"/>
    </location>
</feature>
<dbReference type="RefSeq" id="WP_179503282.1">
    <property type="nucleotide sequence ID" value="NZ_JACCAA010000001.1"/>
</dbReference>
<dbReference type="AlphaFoldDB" id="A0A7Y9URH6"/>
<dbReference type="SMART" id="SM00507">
    <property type="entry name" value="HNHc"/>
    <property type="match status" value="1"/>
</dbReference>
<dbReference type="Proteomes" id="UP000540656">
    <property type="component" value="Unassembled WGS sequence"/>
</dbReference>
<evidence type="ECO:0000256" key="1">
    <source>
        <dbReference type="SAM" id="MobiDB-lite"/>
    </source>
</evidence>
<accession>A0A7Y9URH6</accession>
<feature type="region of interest" description="Disordered" evidence="1">
    <location>
        <begin position="265"/>
        <end position="318"/>
    </location>
</feature>
<feature type="compositionally biased region" description="Basic and acidic residues" evidence="1">
    <location>
        <begin position="590"/>
        <end position="599"/>
    </location>
</feature>
<feature type="region of interest" description="Disordered" evidence="1">
    <location>
        <begin position="332"/>
        <end position="368"/>
    </location>
</feature>
<feature type="compositionally biased region" description="Polar residues" evidence="1">
    <location>
        <begin position="345"/>
        <end position="355"/>
    </location>
</feature>
<keyword evidence="4" id="KW-1185">Reference proteome</keyword>
<protein>
    <recommendedName>
        <fullName evidence="2">HNH nuclease domain-containing protein</fullName>
    </recommendedName>
</protein>